<name>A0ABQ5DUH8_9ASTR</name>
<dbReference type="EMBL" id="BQNB010015654">
    <property type="protein sequence ID" value="GJT42544.1"/>
    <property type="molecule type" value="Genomic_DNA"/>
</dbReference>
<keyword evidence="2" id="KW-1185">Reference proteome</keyword>
<accession>A0ABQ5DUH8</accession>
<proteinExistence type="predicted"/>
<dbReference type="Proteomes" id="UP001151760">
    <property type="component" value="Unassembled WGS sequence"/>
</dbReference>
<reference evidence="1" key="1">
    <citation type="journal article" date="2022" name="Int. J. Mol. Sci.">
        <title>Draft Genome of Tanacetum Coccineum: Genomic Comparison of Closely Related Tanacetum-Family Plants.</title>
        <authorList>
            <person name="Yamashiro T."/>
            <person name="Shiraishi A."/>
            <person name="Nakayama K."/>
            <person name="Satake H."/>
        </authorList>
    </citation>
    <scope>NUCLEOTIDE SEQUENCE</scope>
</reference>
<sequence>MESSNSNSKERELQQTQLLVKQRHSHYMTWFEQLEIYLRDLYLNNLSAVDAFKPAFRTFFGEEHQTFILKMFHNLDQLRLQLESDNLLEVNAKTYFKEYTLENLDTLEAVIHRAVIIYGILRMKENEVNALKVNGKQLNEEILHEHEIKKSFKLQSQDVQINPVQAVDDSLIVSKSSWIESENNNALSKSVNETQLQQHESLVTESTTLEANLNTDVKALDAGSVITESSGTKSDKHDTSSSSGNYITHVVDADIRPVNDQVPFAEVQLTAQHNVLAKEQQHTEQSKPIYDTIHLKVLRSWRRKGGPKLASLEDYKRLIYQEELNPPEKPLKKKDQITFDEEVTRNLAAQLQVELEE</sequence>
<evidence type="ECO:0000313" key="2">
    <source>
        <dbReference type="Proteomes" id="UP001151760"/>
    </source>
</evidence>
<reference evidence="1" key="2">
    <citation type="submission" date="2022-01" db="EMBL/GenBank/DDBJ databases">
        <authorList>
            <person name="Yamashiro T."/>
            <person name="Shiraishi A."/>
            <person name="Satake H."/>
            <person name="Nakayama K."/>
        </authorList>
    </citation>
    <scope>NUCLEOTIDE SEQUENCE</scope>
</reference>
<protein>
    <submittedName>
        <fullName evidence="1">Uncharacterized protein</fullName>
    </submittedName>
</protein>
<comment type="caution">
    <text evidence="1">The sequence shown here is derived from an EMBL/GenBank/DDBJ whole genome shotgun (WGS) entry which is preliminary data.</text>
</comment>
<evidence type="ECO:0000313" key="1">
    <source>
        <dbReference type="EMBL" id="GJT42544.1"/>
    </source>
</evidence>
<gene>
    <name evidence="1" type="ORF">Tco_0951259</name>
</gene>
<organism evidence="1 2">
    <name type="scientific">Tanacetum coccineum</name>
    <dbReference type="NCBI Taxonomy" id="301880"/>
    <lineage>
        <taxon>Eukaryota</taxon>
        <taxon>Viridiplantae</taxon>
        <taxon>Streptophyta</taxon>
        <taxon>Embryophyta</taxon>
        <taxon>Tracheophyta</taxon>
        <taxon>Spermatophyta</taxon>
        <taxon>Magnoliopsida</taxon>
        <taxon>eudicotyledons</taxon>
        <taxon>Gunneridae</taxon>
        <taxon>Pentapetalae</taxon>
        <taxon>asterids</taxon>
        <taxon>campanulids</taxon>
        <taxon>Asterales</taxon>
        <taxon>Asteraceae</taxon>
        <taxon>Asteroideae</taxon>
        <taxon>Anthemideae</taxon>
        <taxon>Anthemidinae</taxon>
        <taxon>Tanacetum</taxon>
    </lineage>
</organism>